<reference evidence="1 2" key="1">
    <citation type="submission" date="2020-08" db="EMBL/GenBank/DDBJ databases">
        <title>Genomic Encyclopedia of Type Strains, Phase IV (KMG-IV): sequencing the most valuable type-strain genomes for metagenomic binning, comparative biology and taxonomic classification.</title>
        <authorList>
            <person name="Goeker M."/>
        </authorList>
    </citation>
    <scope>NUCLEOTIDE SEQUENCE [LARGE SCALE GENOMIC DNA]</scope>
    <source>
        <strain evidence="1 2">DSM 23958</strain>
    </source>
</reference>
<proteinExistence type="predicted"/>
<dbReference type="EMBL" id="JACHHO010000002">
    <property type="protein sequence ID" value="MBB5204229.1"/>
    <property type="molecule type" value="Genomic_DNA"/>
</dbReference>
<protein>
    <recommendedName>
        <fullName evidence="3">GGDEF domain-containing protein</fullName>
    </recommendedName>
</protein>
<keyword evidence="2" id="KW-1185">Reference proteome</keyword>
<dbReference type="OrthoDB" id="10009122at2"/>
<comment type="caution">
    <text evidence="1">The sequence shown here is derived from an EMBL/GenBank/DDBJ whole genome shotgun (WGS) entry which is preliminary data.</text>
</comment>
<organism evidence="1 2">
    <name type="scientific">Inhella inkyongensis</name>
    <dbReference type="NCBI Taxonomy" id="392593"/>
    <lineage>
        <taxon>Bacteria</taxon>
        <taxon>Pseudomonadati</taxon>
        <taxon>Pseudomonadota</taxon>
        <taxon>Betaproteobacteria</taxon>
        <taxon>Burkholderiales</taxon>
        <taxon>Sphaerotilaceae</taxon>
        <taxon>Inhella</taxon>
    </lineage>
</organism>
<name>A0A840S6Z4_9BURK</name>
<dbReference type="Proteomes" id="UP000554837">
    <property type="component" value="Unassembled WGS sequence"/>
</dbReference>
<evidence type="ECO:0008006" key="3">
    <source>
        <dbReference type="Google" id="ProtNLM"/>
    </source>
</evidence>
<dbReference type="RefSeq" id="WP_138856071.1">
    <property type="nucleotide sequence ID" value="NZ_CP040709.1"/>
</dbReference>
<dbReference type="AlphaFoldDB" id="A0A840S6Z4"/>
<evidence type="ECO:0000313" key="2">
    <source>
        <dbReference type="Proteomes" id="UP000554837"/>
    </source>
</evidence>
<accession>A0A840S6Z4</accession>
<evidence type="ECO:0000313" key="1">
    <source>
        <dbReference type="EMBL" id="MBB5204229.1"/>
    </source>
</evidence>
<sequence>MAIWLDELEREGRAALMASLRDRRDLRRAVERRHLAAHDHPDSEAVLLLLEVEAREAEDNVESELLARGLDVLRNELLQRKLDIFTLRTHELALLSDGPADLDTLKRLVALLKRKLDDASDHRLRLAYGAARATEAHRHYRDWLALADRRLQGRSNHLEWQALRPTGIDRRRTGRH</sequence>
<gene>
    <name evidence="1" type="ORF">HNQ51_001543</name>
</gene>